<keyword evidence="1" id="KW-0472">Membrane</keyword>
<dbReference type="AlphaFoldDB" id="A0A4P8IP69"/>
<sequence length="73" mass="7950">MSKRNPKRVSIVTRNLLTVVAGIVALIAVGAVVLYGPIMYGDMVDNYGIVMMMTLPVIVAVAFRIGLDAWLDR</sequence>
<feature type="transmembrane region" description="Helical" evidence="1">
    <location>
        <begin position="47"/>
        <end position="67"/>
    </location>
</feature>
<evidence type="ECO:0000313" key="3">
    <source>
        <dbReference type="Proteomes" id="UP000298656"/>
    </source>
</evidence>
<dbReference type="KEGG" id="tvl:FAZ95_13590"/>
<dbReference type="Proteomes" id="UP000298656">
    <property type="component" value="Chromosome 1"/>
</dbReference>
<keyword evidence="1" id="KW-1133">Transmembrane helix</keyword>
<keyword evidence="3" id="KW-1185">Reference proteome</keyword>
<dbReference type="EMBL" id="CP040077">
    <property type="protein sequence ID" value="QCP50116.1"/>
    <property type="molecule type" value="Genomic_DNA"/>
</dbReference>
<evidence type="ECO:0000256" key="1">
    <source>
        <dbReference type="SAM" id="Phobius"/>
    </source>
</evidence>
<name>A0A4P8IP69_9BURK</name>
<reference evidence="2 3" key="1">
    <citation type="submission" date="2019-05" db="EMBL/GenBank/DDBJ databases">
        <title>Burkholderia sp. DHOD12, isolated from subtropical forest soil.</title>
        <authorList>
            <person name="Gao Z.-H."/>
            <person name="Qiu L.-H."/>
        </authorList>
    </citation>
    <scope>NUCLEOTIDE SEQUENCE [LARGE SCALE GENOMIC DNA]</scope>
    <source>
        <strain evidence="2 3">DHOD12</strain>
    </source>
</reference>
<accession>A0A4P8IP69</accession>
<proteinExistence type="predicted"/>
<dbReference type="RefSeq" id="WP_137332935.1">
    <property type="nucleotide sequence ID" value="NZ_CP040077.1"/>
</dbReference>
<dbReference type="OrthoDB" id="9103633at2"/>
<gene>
    <name evidence="2" type="ORF">FAZ95_13590</name>
</gene>
<organism evidence="2 3">
    <name type="scientific">Trinickia violacea</name>
    <dbReference type="NCBI Taxonomy" id="2571746"/>
    <lineage>
        <taxon>Bacteria</taxon>
        <taxon>Pseudomonadati</taxon>
        <taxon>Pseudomonadota</taxon>
        <taxon>Betaproteobacteria</taxon>
        <taxon>Burkholderiales</taxon>
        <taxon>Burkholderiaceae</taxon>
        <taxon>Trinickia</taxon>
    </lineage>
</organism>
<protein>
    <submittedName>
        <fullName evidence="2">Uncharacterized protein</fullName>
    </submittedName>
</protein>
<keyword evidence="1" id="KW-0812">Transmembrane</keyword>
<evidence type="ECO:0000313" key="2">
    <source>
        <dbReference type="EMBL" id="QCP50116.1"/>
    </source>
</evidence>
<feature type="transmembrane region" description="Helical" evidence="1">
    <location>
        <begin position="12"/>
        <end position="35"/>
    </location>
</feature>